<evidence type="ECO:0000313" key="3">
    <source>
        <dbReference type="EMBL" id="PCE39825.1"/>
    </source>
</evidence>
<evidence type="ECO:0000256" key="1">
    <source>
        <dbReference type="SAM" id="MobiDB-lite"/>
    </source>
</evidence>
<protein>
    <recommendedName>
        <fullName evidence="5">LPXTG cell wall anchor domain-containing protein</fullName>
    </recommendedName>
</protein>
<dbReference type="Proteomes" id="UP000218934">
    <property type="component" value="Unassembled WGS sequence"/>
</dbReference>
<keyword evidence="2" id="KW-0732">Signal</keyword>
<dbReference type="RefSeq" id="WP_066969740.1">
    <property type="nucleotide sequence ID" value="NZ_CP023449.1"/>
</dbReference>
<dbReference type="OrthoDB" id="7585973at2"/>
<feature type="signal peptide" evidence="2">
    <location>
        <begin position="1"/>
        <end position="30"/>
    </location>
</feature>
<accession>A0A2A4FM50</accession>
<dbReference type="KEGG" id="rdi:CMV14_08795"/>
<dbReference type="AlphaFoldDB" id="A0A2A4FM50"/>
<reference evidence="3 4" key="1">
    <citation type="submission" date="2017-09" db="EMBL/GenBank/DDBJ databases">
        <title>The Catabolism of 3,6-Dichlorosalicylic acid is Initiated by the Cytochrome P450 Monooxygenase DsmABC in Rhizorhabdus dicambivorans Ndbn-20.</title>
        <authorList>
            <person name="Na L."/>
        </authorList>
    </citation>
    <scope>NUCLEOTIDE SEQUENCE [LARGE SCALE GENOMIC DNA]</scope>
    <source>
        <strain evidence="3 4">Ndbn-20m</strain>
    </source>
</reference>
<evidence type="ECO:0008006" key="5">
    <source>
        <dbReference type="Google" id="ProtNLM"/>
    </source>
</evidence>
<organism evidence="3 4">
    <name type="scientific">Rhizorhabdus dicambivorans</name>
    <dbReference type="NCBI Taxonomy" id="1850238"/>
    <lineage>
        <taxon>Bacteria</taxon>
        <taxon>Pseudomonadati</taxon>
        <taxon>Pseudomonadota</taxon>
        <taxon>Alphaproteobacteria</taxon>
        <taxon>Sphingomonadales</taxon>
        <taxon>Sphingomonadaceae</taxon>
        <taxon>Rhizorhabdus</taxon>
    </lineage>
</organism>
<feature type="chain" id="PRO_5012449696" description="LPXTG cell wall anchor domain-containing protein" evidence="2">
    <location>
        <begin position="31"/>
        <end position="351"/>
    </location>
</feature>
<feature type="region of interest" description="Disordered" evidence="1">
    <location>
        <begin position="319"/>
        <end position="351"/>
    </location>
</feature>
<sequence length="351" mass="35626">MRYATHPVRPGLTAIAAVLALSSTPSFAQAADPAAPAPIVTPPPVVAAPAPAPVESAPATMSSTTSAPSSGGLVTVPIRPGSSTVIAPTSAAPAPAPVVEAEPATPAPAPIARSTARNTPAPAPRATATAPTAAAPAAAPIAAPAERLAPVAPVVAPSPTPVAKAPVAQPAPAAPADDTLPIAGGVGAAILLLGGGLYALNRRRRDDVAEVHRTDTVETREPPVPVAPEVYAAPVMTAPIRTPEPALATASDAPSNRIPEGFDTSRFGRHVQAAYRGPTPNNPFLSLKRRVKRASFYDMRERMAARGDLPMTDPVVAATASQPATAPRQTEYVTTRVQRPPRPGFRPAYQG</sequence>
<comment type="caution">
    <text evidence="3">The sequence shown here is derived from an EMBL/GenBank/DDBJ whole genome shotgun (WGS) entry which is preliminary data.</text>
</comment>
<evidence type="ECO:0000256" key="2">
    <source>
        <dbReference type="SAM" id="SignalP"/>
    </source>
</evidence>
<feature type="compositionally biased region" description="Polar residues" evidence="1">
    <location>
        <begin position="319"/>
        <end position="337"/>
    </location>
</feature>
<gene>
    <name evidence="3" type="ORF">COO09_23545</name>
</gene>
<keyword evidence="4" id="KW-1185">Reference proteome</keyword>
<feature type="region of interest" description="Disordered" evidence="1">
    <location>
        <begin position="100"/>
        <end position="132"/>
    </location>
</feature>
<dbReference type="EMBL" id="NWUF01000044">
    <property type="protein sequence ID" value="PCE39825.1"/>
    <property type="molecule type" value="Genomic_DNA"/>
</dbReference>
<dbReference type="PRINTS" id="PR01217">
    <property type="entry name" value="PRICHEXTENSN"/>
</dbReference>
<name>A0A2A4FM50_9SPHN</name>
<evidence type="ECO:0000313" key="4">
    <source>
        <dbReference type="Proteomes" id="UP000218934"/>
    </source>
</evidence>
<proteinExistence type="predicted"/>